<reference evidence="1 2" key="1">
    <citation type="submission" date="2019-02" db="EMBL/GenBank/DDBJ databases">
        <title>Bacterial novel species Emticicia sp. 17J42-9 isolated from soil.</title>
        <authorList>
            <person name="Jung H.-Y."/>
        </authorList>
    </citation>
    <scope>NUCLEOTIDE SEQUENCE [LARGE SCALE GENOMIC DNA]</scope>
    <source>
        <strain evidence="1 2">17J42-9</strain>
    </source>
</reference>
<sequence>MKREIINRFGRSVLKVLNQLGCSMKLKKSYKLLIAVALEWIILGACKNPLDGFQLLFKEPIEKAKLEIRFSSTTGKLPDNIKLTITGKDADKIVTNLNTKNFKINKEGIIFLAVDPEILPSTQAPITFTIVAEAEGFTKLIKEFTFTGTGNQFYSPRFFNIATPPTGVSANQFKLSANANGEITKSYILKPEQTNKQENALVSVREGTTFLNTQKQVVTGEMDFVIHHFDNRSGISYLPEGGIARNPVDKNNINLPDAFNFSPVASFAAIEISSNKQEVVRSFSKPIAVTFELNPNTVNPDTKAAIKVGDSVPLISYSPYTGVWKVEGNSTIVKNTNTGKLECTAEISYPAYWINGWPRWLCKQGPAFTIKSNFKDVDLSYYCVLVNAKTGNTIASYYINLNNNAVFRLSNMPKETEETRLKLFNFNNIYGGDRNKSIFESSSFNICESKSFSIDVTALPVPPAIELEFDITCPRGKKLDEASIPSQMKTQFSEPGKNQWINMPTITRNATTAKTYMLRIGQKYDLRASTDGGVNWPYKQNNYLIDKKKWAFEILGDELGYCK</sequence>
<dbReference type="RefSeq" id="WP_130023158.1">
    <property type="nucleotide sequence ID" value="NZ_SEWF01000038.1"/>
</dbReference>
<accession>A0A4Q5LW25</accession>
<name>A0A4Q5LW25_9BACT</name>
<keyword evidence="2" id="KW-1185">Reference proteome</keyword>
<dbReference type="EMBL" id="SEWF01000038">
    <property type="protein sequence ID" value="RYU93737.1"/>
    <property type="molecule type" value="Genomic_DNA"/>
</dbReference>
<evidence type="ECO:0000313" key="1">
    <source>
        <dbReference type="EMBL" id="RYU93737.1"/>
    </source>
</evidence>
<proteinExistence type="predicted"/>
<dbReference type="OrthoDB" id="973569at2"/>
<protein>
    <submittedName>
        <fullName evidence="1">Uncharacterized protein</fullName>
    </submittedName>
</protein>
<evidence type="ECO:0000313" key="2">
    <source>
        <dbReference type="Proteomes" id="UP000293162"/>
    </source>
</evidence>
<dbReference type="AlphaFoldDB" id="A0A4Q5LW25"/>
<dbReference type="Proteomes" id="UP000293162">
    <property type="component" value="Unassembled WGS sequence"/>
</dbReference>
<organism evidence="1 2">
    <name type="scientific">Emticicia agri</name>
    <dbReference type="NCBI Taxonomy" id="2492393"/>
    <lineage>
        <taxon>Bacteria</taxon>
        <taxon>Pseudomonadati</taxon>
        <taxon>Bacteroidota</taxon>
        <taxon>Cytophagia</taxon>
        <taxon>Cytophagales</taxon>
        <taxon>Leadbetterellaceae</taxon>
        <taxon>Emticicia</taxon>
    </lineage>
</organism>
<gene>
    <name evidence="1" type="ORF">EWM59_20680</name>
</gene>
<comment type="caution">
    <text evidence="1">The sequence shown here is derived from an EMBL/GenBank/DDBJ whole genome shotgun (WGS) entry which is preliminary data.</text>
</comment>